<keyword evidence="1" id="KW-0812">Transmembrane</keyword>
<name>A0A5C1A479_9BACT</name>
<dbReference type="Pfam" id="PF07963">
    <property type="entry name" value="N_methyl"/>
    <property type="match status" value="1"/>
</dbReference>
<dbReference type="KEGG" id="lrs:PX52LOC_00297"/>
<sequence>MQFRRKGFTLIELLVVIAIIAILIGLLLPAVQKVREAASRIKCTNNMKQIGLALHNYESTRGEFPMSKRTFKDTTIKEAAQRSWVPDAMPFIEQGAILAQFNLNENWWIDTAGASTNGTLARTQLRLLQCPSTPDPDRLQDKFETTPPNKVGACTDYFAVEGIAAAFNTNAGLTGTDQLTGDRTGVMVGWAAATSLRPSNRILSITDGTSNTIIVGEDSGREDVYRNGKLAAKVSTNPSSADCARARGGAWATNDNPYEIGQLILWNPGALTTPPPSPMKINGSNEWGYLFYSMHTGGANVVMADGSVRFLSEGTSIRTLGGMATRAGGEVTPN</sequence>
<dbReference type="InterPro" id="IPR027558">
    <property type="entry name" value="Pre_pil_HX9DG_C"/>
</dbReference>
<keyword evidence="1" id="KW-1133">Transmembrane helix</keyword>
<feature type="transmembrane region" description="Helical" evidence="1">
    <location>
        <begin position="7"/>
        <end position="31"/>
    </location>
</feature>
<dbReference type="PANTHER" id="PTHR30093:SF2">
    <property type="entry name" value="TYPE II SECRETION SYSTEM PROTEIN H"/>
    <property type="match status" value="1"/>
</dbReference>
<dbReference type="InterPro" id="IPR045584">
    <property type="entry name" value="Pilin-like"/>
</dbReference>
<dbReference type="InterPro" id="IPR012902">
    <property type="entry name" value="N_methyl_site"/>
</dbReference>
<evidence type="ECO:0000313" key="3">
    <source>
        <dbReference type="EMBL" id="QEL13440.1"/>
    </source>
</evidence>
<dbReference type="Proteomes" id="UP000324974">
    <property type="component" value="Chromosome"/>
</dbReference>
<evidence type="ECO:0000256" key="1">
    <source>
        <dbReference type="SAM" id="Phobius"/>
    </source>
</evidence>
<proteinExistence type="predicted"/>
<dbReference type="Pfam" id="PF07596">
    <property type="entry name" value="SBP_bac_10"/>
    <property type="match status" value="1"/>
</dbReference>
<dbReference type="PROSITE" id="PS00409">
    <property type="entry name" value="PROKAR_NTER_METHYL"/>
    <property type="match status" value="1"/>
</dbReference>
<evidence type="ECO:0000313" key="4">
    <source>
        <dbReference type="Proteomes" id="UP000324974"/>
    </source>
</evidence>
<dbReference type="SUPFAM" id="SSF54523">
    <property type="entry name" value="Pili subunits"/>
    <property type="match status" value="1"/>
</dbReference>
<dbReference type="NCBIfam" id="TIGR04294">
    <property type="entry name" value="pre_pil_HX9DG"/>
    <property type="match status" value="1"/>
</dbReference>
<dbReference type="AlphaFoldDB" id="A0A5C1A479"/>
<feature type="domain" description="DUF1559" evidence="2">
    <location>
        <begin position="32"/>
        <end position="313"/>
    </location>
</feature>
<organism evidence="3 4">
    <name type="scientific">Limnoglobus roseus</name>
    <dbReference type="NCBI Taxonomy" id="2598579"/>
    <lineage>
        <taxon>Bacteria</taxon>
        <taxon>Pseudomonadati</taxon>
        <taxon>Planctomycetota</taxon>
        <taxon>Planctomycetia</taxon>
        <taxon>Gemmatales</taxon>
        <taxon>Gemmataceae</taxon>
        <taxon>Limnoglobus</taxon>
    </lineage>
</organism>
<dbReference type="RefSeq" id="WP_168218749.1">
    <property type="nucleotide sequence ID" value="NZ_CP042425.1"/>
</dbReference>
<keyword evidence="4" id="KW-1185">Reference proteome</keyword>
<keyword evidence="1" id="KW-0472">Membrane</keyword>
<gene>
    <name evidence="3" type="ORF">PX52LOC_00297</name>
</gene>
<protein>
    <submittedName>
        <fullName evidence="3">Prepilin-type cleavage/methylation domain-containing protein</fullName>
    </submittedName>
</protein>
<reference evidence="4" key="1">
    <citation type="submission" date="2019-08" db="EMBL/GenBank/DDBJ databases">
        <title>Limnoglobus roseus gen. nov., sp. nov., a novel freshwater planctomycete with a giant genome from the family Gemmataceae.</title>
        <authorList>
            <person name="Kulichevskaya I.S."/>
            <person name="Naumoff D.G."/>
            <person name="Miroshnikov K."/>
            <person name="Ivanova A."/>
            <person name="Philippov D.A."/>
            <person name="Hakobyan A."/>
            <person name="Rijpstra I.C."/>
            <person name="Sinninghe Damste J.S."/>
            <person name="Liesack W."/>
            <person name="Dedysh S.N."/>
        </authorList>
    </citation>
    <scope>NUCLEOTIDE SEQUENCE [LARGE SCALE GENOMIC DNA]</scope>
    <source>
        <strain evidence="4">PX52</strain>
    </source>
</reference>
<dbReference type="InterPro" id="IPR011453">
    <property type="entry name" value="DUF1559"/>
</dbReference>
<dbReference type="EMBL" id="CP042425">
    <property type="protein sequence ID" value="QEL13440.1"/>
    <property type="molecule type" value="Genomic_DNA"/>
</dbReference>
<dbReference type="NCBIfam" id="TIGR02532">
    <property type="entry name" value="IV_pilin_GFxxxE"/>
    <property type="match status" value="1"/>
</dbReference>
<accession>A0A5C1A479</accession>
<dbReference type="Gene3D" id="3.30.700.10">
    <property type="entry name" value="Glycoprotein, Type 4 Pilin"/>
    <property type="match status" value="1"/>
</dbReference>
<dbReference type="PANTHER" id="PTHR30093">
    <property type="entry name" value="GENERAL SECRETION PATHWAY PROTEIN G"/>
    <property type="match status" value="1"/>
</dbReference>
<evidence type="ECO:0000259" key="2">
    <source>
        <dbReference type="Pfam" id="PF07596"/>
    </source>
</evidence>